<evidence type="ECO:0000259" key="15">
    <source>
        <dbReference type="PROSITE" id="PS50268"/>
    </source>
</evidence>
<keyword evidence="9 13" id="KW-1133">Transmembrane helix</keyword>
<feature type="signal peptide" evidence="14">
    <location>
        <begin position="1"/>
        <end position="16"/>
    </location>
</feature>
<dbReference type="FunFam" id="2.60.40.60:FF:000004">
    <property type="entry name" value="Protocadherin 1 gamma 2"/>
    <property type="match status" value="1"/>
</dbReference>
<reference evidence="16 17" key="1">
    <citation type="journal article" date="2019" name="Gigascience">
        <title>Whole-genome sequence of the oriental lung fluke Paragonimus westermani.</title>
        <authorList>
            <person name="Oey H."/>
            <person name="Zakrzewski M."/>
            <person name="Narain K."/>
            <person name="Devi K.R."/>
            <person name="Agatsuma T."/>
            <person name="Nawaratna S."/>
            <person name="Gobert G.N."/>
            <person name="Jones M.K."/>
            <person name="Ragan M.A."/>
            <person name="McManus D.P."/>
            <person name="Krause L."/>
        </authorList>
    </citation>
    <scope>NUCLEOTIDE SEQUENCE [LARGE SCALE GENOMIC DNA]</scope>
    <source>
        <strain evidence="16 17">IND2009</strain>
    </source>
</reference>
<proteinExistence type="predicted"/>
<evidence type="ECO:0000256" key="3">
    <source>
        <dbReference type="ARBA" id="ARBA00022692"/>
    </source>
</evidence>
<sequence length="958" mass="106381">MLILAFRLQSVALVSTGTVTFVIDENSPMGTEVGKINVDKNHQTTSDEHHNASNTPAVNELSFTLQDTSYFDFDELRLNYLVVRGLLDRDADRQLCIENGWPETCSWSGVIFVSNGRLLALRVIIRDVNDNTPSWSTKHKDGMAVLQTTVSENCPLGTTVDLPLAIDPDFGGNSIVRYEMVTQGISEGRPPFDVLSVNTSNGVIYRLVVNGLLDREQKPNYIVTVGAIDGGGNKGLARLTINVADENDNYPQFVHLKNDTERLHDDQGFVIYIDEDLPVGTRLPRCPVAVDDDEGEFGRLMYSFSISTGDVVKRDFRIDEHVGEIFVRSKLDYDAGGLIQYEFLVVAQDHGLPPLVASARVIVNIQDKNDNPPIITVTSVQRSTDWNNSRGRSNLTLPENSLAGKLIATLTVHDLDSGKNGMFTCKLGETNQLQLSYLKSMGKMNIFQLISTQPVDREMRTELRVMLRCSDHGMPSQVSTELLVVKIIDVNDNPPRFTNQHYSFQTPEGDAAGQFIGSITAYDSDSDLNAQITYFIEWPQIQESNPFIINSNGELKAHLPLDRESQPEGYQFTVIAHDSGSPRLSSYAKVEVALIDVNDCAPNFTQNVYYFSVEEELPAATNSTYVIGQVKATDCDIGSNAQVNYYLDSLGALFKVSNEGYLYTSSTFNRESQAVFTLKLSAVDSAHAPEQRLSSTAEIQITVTDINDNEPVFVRPPFENGTNEILLSVHEKPESLVTWVEATDEDDGQNGFVSYLLVGEKRTFNLHSNSGELILLRMLSVEDLGKYPLTVLAVDSGEQPKTATAQIEIRIADIPPKEASQSMKDSETGLSMNGPERKINKLIILCIILITIFISFILIGFIFVVSKGGFPALFSKHKVVHRGHKQTTSVKEGGSSKELCITQTFEEDVQTCFPKETIINGYFKTGVHSFVQHSEEIPCGVQRNRQYSDRCVQEWPIP</sequence>
<feature type="domain" description="Cadherin" evidence="15">
    <location>
        <begin position="740"/>
        <end position="837"/>
    </location>
</feature>
<evidence type="ECO:0000256" key="2">
    <source>
        <dbReference type="ARBA" id="ARBA00022475"/>
    </source>
</evidence>
<protein>
    <submittedName>
        <fullName evidence="16">Protocadherin delta 1</fullName>
    </submittedName>
</protein>
<dbReference type="SMART" id="SM00112">
    <property type="entry name" value="CA"/>
    <property type="match status" value="6"/>
</dbReference>
<evidence type="ECO:0000313" key="16">
    <source>
        <dbReference type="EMBL" id="KAA3678664.1"/>
    </source>
</evidence>
<keyword evidence="4" id="KW-0479">Metal-binding</keyword>
<keyword evidence="17" id="KW-1185">Reference proteome</keyword>
<evidence type="ECO:0000256" key="5">
    <source>
        <dbReference type="ARBA" id="ARBA00022729"/>
    </source>
</evidence>
<dbReference type="PANTHER" id="PTHR24028">
    <property type="entry name" value="CADHERIN-87A"/>
    <property type="match status" value="1"/>
</dbReference>
<dbReference type="GO" id="GO:0005886">
    <property type="term" value="C:plasma membrane"/>
    <property type="evidence" value="ECO:0007669"/>
    <property type="project" value="UniProtKB-SubCell"/>
</dbReference>
<keyword evidence="11" id="KW-0325">Glycoprotein</keyword>
<feature type="domain" description="Cadherin" evidence="15">
    <location>
        <begin position="389"/>
        <end position="497"/>
    </location>
</feature>
<dbReference type="Pfam" id="PF00028">
    <property type="entry name" value="Cadherin"/>
    <property type="match status" value="6"/>
</dbReference>
<evidence type="ECO:0000256" key="13">
    <source>
        <dbReference type="SAM" id="Phobius"/>
    </source>
</evidence>
<name>A0A5J4NT48_9TREM</name>
<dbReference type="PROSITE" id="PS50268">
    <property type="entry name" value="CADHERIN_2"/>
    <property type="match status" value="7"/>
</dbReference>
<evidence type="ECO:0000256" key="7">
    <source>
        <dbReference type="ARBA" id="ARBA00022837"/>
    </source>
</evidence>
<feature type="domain" description="Cadherin" evidence="15">
    <location>
        <begin position="498"/>
        <end position="604"/>
    </location>
</feature>
<feature type="transmembrane region" description="Helical" evidence="13">
    <location>
        <begin position="842"/>
        <end position="865"/>
    </location>
</feature>
<dbReference type="AlphaFoldDB" id="A0A5J4NT48"/>
<feature type="domain" description="Cadherin" evidence="15">
    <location>
        <begin position="605"/>
        <end position="713"/>
    </location>
</feature>
<accession>A0A5J4NT48</accession>
<dbReference type="Proteomes" id="UP000324629">
    <property type="component" value="Unassembled WGS sequence"/>
</dbReference>
<keyword evidence="8" id="KW-0130">Cell adhesion</keyword>
<gene>
    <name evidence="16" type="ORF">DEA37_0000856</name>
</gene>
<dbReference type="InterPro" id="IPR050174">
    <property type="entry name" value="Protocadherin/Cadherin-CA"/>
</dbReference>
<comment type="subcellular location">
    <subcellularLocation>
        <location evidence="1">Cell membrane</location>
        <topology evidence="1">Single-pass type I membrane protein</topology>
    </subcellularLocation>
</comment>
<dbReference type="PRINTS" id="PR00205">
    <property type="entry name" value="CADHERIN"/>
</dbReference>
<evidence type="ECO:0000256" key="1">
    <source>
        <dbReference type="ARBA" id="ARBA00004251"/>
    </source>
</evidence>
<dbReference type="GO" id="GO:0005509">
    <property type="term" value="F:calcium ion binding"/>
    <property type="evidence" value="ECO:0007669"/>
    <property type="project" value="UniProtKB-UniRule"/>
</dbReference>
<evidence type="ECO:0000256" key="10">
    <source>
        <dbReference type="ARBA" id="ARBA00023136"/>
    </source>
</evidence>
<organism evidence="16 17">
    <name type="scientific">Paragonimus westermani</name>
    <dbReference type="NCBI Taxonomy" id="34504"/>
    <lineage>
        <taxon>Eukaryota</taxon>
        <taxon>Metazoa</taxon>
        <taxon>Spiralia</taxon>
        <taxon>Lophotrochozoa</taxon>
        <taxon>Platyhelminthes</taxon>
        <taxon>Trematoda</taxon>
        <taxon>Digenea</taxon>
        <taxon>Plagiorchiida</taxon>
        <taxon>Troglotremata</taxon>
        <taxon>Troglotrematidae</taxon>
        <taxon>Paragonimus</taxon>
    </lineage>
</organism>
<dbReference type="GO" id="GO:0007156">
    <property type="term" value="P:homophilic cell adhesion via plasma membrane adhesion molecules"/>
    <property type="evidence" value="ECO:0007669"/>
    <property type="project" value="InterPro"/>
</dbReference>
<keyword evidence="5 14" id="KW-0732">Signal</keyword>
<evidence type="ECO:0000256" key="6">
    <source>
        <dbReference type="ARBA" id="ARBA00022737"/>
    </source>
</evidence>
<feature type="domain" description="Cadherin" evidence="15">
    <location>
        <begin position="265"/>
        <end position="375"/>
    </location>
</feature>
<keyword evidence="2" id="KW-1003">Cell membrane</keyword>
<dbReference type="PROSITE" id="PS00232">
    <property type="entry name" value="CADHERIN_1"/>
    <property type="match status" value="4"/>
</dbReference>
<dbReference type="FunFam" id="2.60.40.60:FF:000123">
    <property type="entry name" value="Protocadherin beta 4"/>
    <property type="match status" value="1"/>
</dbReference>
<evidence type="ECO:0000256" key="14">
    <source>
        <dbReference type="SAM" id="SignalP"/>
    </source>
</evidence>
<feature type="domain" description="Cadherin" evidence="15">
    <location>
        <begin position="15"/>
        <end position="135"/>
    </location>
</feature>
<dbReference type="CDD" id="cd11304">
    <property type="entry name" value="Cadherin_repeat"/>
    <property type="match status" value="6"/>
</dbReference>
<dbReference type="EMBL" id="QNGE01001008">
    <property type="protein sequence ID" value="KAA3678664.1"/>
    <property type="molecule type" value="Genomic_DNA"/>
</dbReference>
<dbReference type="InterPro" id="IPR020894">
    <property type="entry name" value="Cadherin_CS"/>
</dbReference>
<dbReference type="InterPro" id="IPR015919">
    <property type="entry name" value="Cadherin-like_sf"/>
</dbReference>
<evidence type="ECO:0000256" key="11">
    <source>
        <dbReference type="ARBA" id="ARBA00023180"/>
    </source>
</evidence>
<evidence type="ECO:0000256" key="12">
    <source>
        <dbReference type="PROSITE-ProRule" id="PRU00043"/>
    </source>
</evidence>
<keyword evidence="7 12" id="KW-0106">Calcium</keyword>
<dbReference type="InterPro" id="IPR002126">
    <property type="entry name" value="Cadherin-like_dom"/>
</dbReference>
<keyword evidence="3 13" id="KW-0812">Transmembrane</keyword>
<dbReference type="PANTHER" id="PTHR24028:SF146">
    <property type="entry name" value="CADHERIN 96CB, ISOFORM D-RELATED"/>
    <property type="match status" value="1"/>
</dbReference>
<evidence type="ECO:0000256" key="9">
    <source>
        <dbReference type="ARBA" id="ARBA00022989"/>
    </source>
</evidence>
<feature type="chain" id="PRO_5023926815" evidence="14">
    <location>
        <begin position="17"/>
        <end position="958"/>
    </location>
</feature>
<comment type="caution">
    <text evidence="16">The sequence shown here is derived from an EMBL/GenBank/DDBJ whole genome shotgun (WGS) entry which is preliminary data.</text>
</comment>
<evidence type="ECO:0000313" key="17">
    <source>
        <dbReference type="Proteomes" id="UP000324629"/>
    </source>
</evidence>
<dbReference type="Gene3D" id="2.60.40.60">
    <property type="entry name" value="Cadherins"/>
    <property type="match status" value="7"/>
</dbReference>
<keyword evidence="10 13" id="KW-0472">Membrane</keyword>
<dbReference type="SUPFAM" id="SSF49313">
    <property type="entry name" value="Cadherin-like"/>
    <property type="match status" value="6"/>
</dbReference>
<evidence type="ECO:0000256" key="4">
    <source>
        <dbReference type="ARBA" id="ARBA00022723"/>
    </source>
</evidence>
<dbReference type="FunFam" id="2.60.40.60:FF:000266">
    <property type="entry name" value="Cadherin 23"/>
    <property type="match status" value="1"/>
</dbReference>
<feature type="domain" description="Cadherin" evidence="15">
    <location>
        <begin position="142"/>
        <end position="253"/>
    </location>
</feature>
<evidence type="ECO:0000256" key="8">
    <source>
        <dbReference type="ARBA" id="ARBA00022889"/>
    </source>
</evidence>
<keyword evidence="6" id="KW-0677">Repeat</keyword>